<feature type="compositionally biased region" description="Basic and acidic residues" evidence="4">
    <location>
        <begin position="112"/>
        <end position="133"/>
    </location>
</feature>
<evidence type="ECO:0000256" key="2">
    <source>
        <dbReference type="ARBA" id="ARBA00022833"/>
    </source>
</evidence>
<dbReference type="Gene3D" id="3.30.40.10">
    <property type="entry name" value="Zinc/RING finger domain, C3HC4 (zinc finger)"/>
    <property type="match status" value="1"/>
</dbReference>
<feature type="domain" description="RING-type" evidence="5">
    <location>
        <begin position="11"/>
        <end position="53"/>
    </location>
</feature>
<comment type="caution">
    <text evidence="6">The sequence shown here is derived from an EMBL/GenBank/DDBJ whole genome shotgun (WGS) entry which is preliminary data.</text>
</comment>
<dbReference type="InterPro" id="IPR001841">
    <property type="entry name" value="Znf_RING"/>
</dbReference>
<keyword evidence="7" id="KW-1185">Reference proteome</keyword>
<dbReference type="InterPro" id="IPR013083">
    <property type="entry name" value="Znf_RING/FYVE/PHD"/>
</dbReference>
<evidence type="ECO:0000256" key="3">
    <source>
        <dbReference type="PROSITE-ProRule" id="PRU00175"/>
    </source>
</evidence>
<dbReference type="SMART" id="SM00184">
    <property type="entry name" value="RING"/>
    <property type="match status" value="1"/>
</dbReference>
<evidence type="ECO:0000256" key="1">
    <source>
        <dbReference type="ARBA" id="ARBA00022771"/>
    </source>
</evidence>
<evidence type="ECO:0000256" key="4">
    <source>
        <dbReference type="SAM" id="MobiDB-lite"/>
    </source>
</evidence>
<dbReference type="PANTHER" id="PTHR16450:SF1">
    <property type="entry name" value="PROTEIN CBG12045"/>
    <property type="match status" value="1"/>
</dbReference>
<name>A0AAV5WXS4_9BILA</name>
<organism evidence="6 7">
    <name type="scientific">Pristionchus fissidentatus</name>
    <dbReference type="NCBI Taxonomy" id="1538716"/>
    <lineage>
        <taxon>Eukaryota</taxon>
        <taxon>Metazoa</taxon>
        <taxon>Ecdysozoa</taxon>
        <taxon>Nematoda</taxon>
        <taxon>Chromadorea</taxon>
        <taxon>Rhabditida</taxon>
        <taxon>Rhabditina</taxon>
        <taxon>Diplogasteromorpha</taxon>
        <taxon>Diplogasteroidea</taxon>
        <taxon>Neodiplogasteridae</taxon>
        <taxon>Pristionchus</taxon>
    </lineage>
</organism>
<evidence type="ECO:0000313" key="6">
    <source>
        <dbReference type="EMBL" id="GMT34374.1"/>
    </source>
</evidence>
<keyword evidence="1 3" id="KW-0479">Metal-binding</keyword>
<gene>
    <name evidence="6" type="ORF">PFISCL1PPCAC_25671</name>
</gene>
<dbReference type="EMBL" id="BTSY01000006">
    <property type="protein sequence ID" value="GMT34374.1"/>
    <property type="molecule type" value="Genomic_DNA"/>
</dbReference>
<dbReference type="PROSITE" id="PS50089">
    <property type="entry name" value="ZF_RING_2"/>
    <property type="match status" value="1"/>
</dbReference>
<evidence type="ECO:0000313" key="7">
    <source>
        <dbReference type="Proteomes" id="UP001432322"/>
    </source>
</evidence>
<feature type="compositionally biased region" description="Basic and acidic residues" evidence="4">
    <location>
        <begin position="71"/>
        <end position="103"/>
    </location>
</feature>
<keyword evidence="2" id="KW-0862">Zinc</keyword>
<feature type="non-terminal residue" evidence="6">
    <location>
        <position position="1"/>
    </location>
</feature>
<accession>A0AAV5WXS4</accession>
<keyword evidence="1 3" id="KW-0863">Zinc-finger</keyword>
<dbReference type="GO" id="GO:0008270">
    <property type="term" value="F:zinc ion binding"/>
    <property type="evidence" value="ECO:0007669"/>
    <property type="project" value="UniProtKB-KW"/>
</dbReference>
<dbReference type="SUPFAM" id="SSF57850">
    <property type="entry name" value="RING/U-box"/>
    <property type="match status" value="1"/>
</dbReference>
<dbReference type="AlphaFoldDB" id="A0AAV5WXS4"/>
<dbReference type="PANTHER" id="PTHR16450">
    <property type="entry name" value="RING FINGER PROTEIN 186"/>
    <property type="match status" value="1"/>
</dbReference>
<dbReference type="CDD" id="cd16449">
    <property type="entry name" value="RING-HC"/>
    <property type="match status" value="1"/>
</dbReference>
<feature type="region of interest" description="Disordered" evidence="4">
    <location>
        <begin position="65"/>
        <end position="133"/>
    </location>
</feature>
<proteinExistence type="predicted"/>
<sequence>SFHSSHFSRECSICLSENPLLRATLTECGHICCLACAQQFALNGRKFKCPTCQKQTGFVVMVEEKEEKEESIEVKSGDMGEMSEKKRRMDETTEDESNKEKSYFKAKKTRQAKKEIFKDTTDENKEIEENKNN</sequence>
<protein>
    <recommendedName>
        <fullName evidence="5">RING-type domain-containing protein</fullName>
    </recommendedName>
</protein>
<dbReference type="Pfam" id="PF13920">
    <property type="entry name" value="zf-C3HC4_3"/>
    <property type="match status" value="1"/>
</dbReference>
<reference evidence="6" key="1">
    <citation type="submission" date="2023-10" db="EMBL/GenBank/DDBJ databases">
        <title>Genome assembly of Pristionchus species.</title>
        <authorList>
            <person name="Yoshida K."/>
            <person name="Sommer R.J."/>
        </authorList>
    </citation>
    <scope>NUCLEOTIDE SEQUENCE</scope>
    <source>
        <strain evidence="6">RS5133</strain>
    </source>
</reference>
<evidence type="ECO:0000259" key="5">
    <source>
        <dbReference type="PROSITE" id="PS50089"/>
    </source>
</evidence>
<dbReference type="Proteomes" id="UP001432322">
    <property type="component" value="Unassembled WGS sequence"/>
</dbReference>